<dbReference type="EMBL" id="NHON01000020">
    <property type="protein sequence ID" value="OWJ66728.1"/>
    <property type="molecule type" value="Genomic_DNA"/>
</dbReference>
<keyword evidence="5 6" id="KW-0804">Transcription</keyword>
<dbReference type="Gene3D" id="1.10.10.10">
    <property type="entry name" value="Winged helix-like DNA-binding domain superfamily/Winged helix DNA-binding domain"/>
    <property type="match status" value="1"/>
</dbReference>
<evidence type="ECO:0000256" key="2">
    <source>
        <dbReference type="ARBA" id="ARBA00023015"/>
    </source>
</evidence>
<dbReference type="InterPro" id="IPR014284">
    <property type="entry name" value="RNA_pol_sigma-70_dom"/>
</dbReference>
<name>A0A211ZN82_9PROT</name>
<dbReference type="AlphaFoldDB" id="A0A211ZN82"/>
<evidence type="ECO:0000256" key="1">
    <source>
        <dbReference type="ARBA" id="ARBA00010641"/>
    </source>
</evidence>
<evidence type="ECO:0000256" key="3">
    <source>
        <dbReference type="ARBA" id="ARBA00023082"/>
    </source>
</evidence>
<dbReference type="InterPro" id="IPR007627">
    <property type="entry name" value="RNA_pol_sigma70_r2"/>
</dbReference>
<evidence type="ECO:0000313" key="11">
    <source>
        <dbReference type="Proteomes" id="UP000196655"/>
    </source>
</evidence>
<dbReference type="NCBIfam" id="TIGR02937">
    <property type="entry name" value="sigma70-ECF"/>
    <property type="match status" value="1"/>
</dbReference>
<dbReference type="RefSeq" id="WP_088151479.1">
    <property type="nucleotide sequence ID" value="NZ_NHON01000020.1"/>
</dbReference>
<dbReference type="SUPFAM" id="SSF88659">
    <property type="entry name" value="Sigma3 and sigma4 domains of RNA polymerase sigma factors"/>
    <property type="match status" value="1"/>
</dbReference>
<evidence type="ECO:0000256" key="5">
    <source>
        <dbReference type="ARBA" id="ARBA00023163"/>
    </source>
</evidence>
<dbReference type="CDD" id="cd06171">
    <property type="entry name" value="Sigma70_r4"/>
    <property type="match status" value="1"/>
</dbReference>
<protein>
    <recommendedName>
        <fullName evidence="6">RNA polymerase sigma factor</fullName>
    </recommendedName>
</protein>
<sequence>MRGTKDAATRFRETVLPCLDDAYTLARYLTRSAADADDLVQEAFARALRYFDGFSGGDPRPWLLAILRNCFYAWLRARRAQQGEPLPDPEEAAAEATADPWGQTPEDPEAALIRIDEAAVVRALVEALPEPFREVLVLREMSDLSYQQIAEVTEVPIGTVMSRLARARLLVKRAWLARQEEEAP</sequence>
<feature type="domain" description="RNA polymerase sigma-70 region 2" evidence="8">
    <location>
        <begin position="19"/>
        <end position="79"/>
    </location>
</feature>
<accession>A0A211ZN82</accession>
<dbReference type="Proteomes" id="UP000196655">
    <property type="component" value="Unassembled WGS sequence"/>
</dbReference>
<feature type="region of interest" description="Disordered" evidence="7">
    <location>
        <begin position="83"/>
        <end position="103"/>
    </location>
</feature>
<keyword evidence="3 6" id="KW-0731">Sigma factor</keyword>
<dbReference type="GO" id="GO:0006352">
    <property type="term" value="P:DNA-templated transcription initiation"/>
    <property type="evidence" value="ECO:0007669"/>
    <property type="project" value="InterPro"/>
</dbReference>
<dbReference type="Pfam" id="PF08281">
    <property type="entry name" value="Sigma70_r4_2"/>
    <property type="match status" value="1"/>
</dbReference>
<comment type="caution">
    <text evidence="10">The sequence shown here is derived from an EMBL/GenBank/DDBJ whole genome shotgun (WGS) entry which is preliminary data.</text>
</comment>
<feature type="domain" description="RNA polymerase sigma factor 70 region 4 type 2" evidence="9">
    <location>
        <begin position="121"/>
        <end position="169"/>
    </location>
</feature>
<keyword evidence="2 6" id="KW-0805">Transcription regulation</keyword>
<proteinExistence type="inferred from homology"/>
<dbReference type="InterPro" id="IPR000838">
    <property type="entry name" value="RNA_pol_sigma70_ECF_CS"/>
</dbReference>
<gene>
    <name evidence="10" type="ORF">BWR60_13145</name>
</gene>
<evidence type="ECO:0000259" key="8">
    <source>
        <dbReference type="Pfam" id="PF04542"/>
    </source>
</evidence>
<reference evidence="11" key="1">
    <citation type="submission" date="2017-05" db="EMBL/GenBank/DDBJ databases">
        <authorList>
            <person name="Macchi M."/>
            <person name="Festa S."/>
            <person name="Coppotelli B.M."/>
            <person name="Morelli I.S."/>
        </authorList>
    </citation>
    <scope>NUCLEOTIDE SEQUENCE [LARGE SCALE GENOMIC DNA]</scope>
    <source>
        <strain evidence="11">I</strain>
    </source>
</reference>
<evidence type="ECO:0000256" key="4">
    <source>
        <dbReference type="ARBA" id="ARBA00023125"/>
    </source>
</evidence>
<dbReference type="PROSITE" id="PS01063">
    <property type="entry name" value="SIGMA70_ECF"/>
    <property type="match status" value="1"/>
</dbReference>
<dbReference type="Gene3D" id="1.10.1740.10">
    <property type="match status" value="1"/>
</dbReference>
<dbReference type="SUPFAM" id="SSF88946">
    <property type="entry name" value="Sigma2 domain of RNA polymerase sigma factors"/>
    <property type="match status" value="1"/>
</dbReference>
<dbReference type="OrthoDB" id="9803470at2"/>
<keyword evidence="11" id="KW-1185">Reference proteome</keyword>
<dbReference type="PANTHER" id="PTHR43133">
    <property type="entry name" value="RNA POLYMERASE ECF-TYPE SIGMA FACTO"/>
    <property type="match status" value="1"/>
</dbReference>
<dbReference type="InterPro" id="IPR036388">
    <property type="entry name" value="WH-like_DNA-bd_sf"/>
</dbReference>
<evidence type="ECO:0000256" key="6">
    <source>
        <dbReference type="RuleBase" id="RU000716"/>
    </source>
</evidence>
<comment type="similarity">
    <text evidence="1 6">Belongs to the sigma-70 factor family. ECF subfamily.</text>
</comment>
<dbReference type="InterPro" id="IPR013325">
    <property type="entry name" value="RNA_pol_sigma_r2"/>
</dbReference>
<dbReference type="PANTHER" id="PTHR43133:SF25">
    <property type="entry name" value="RNA POLYMERASE SIGMA FACTOR RFAY-RELATED"/>
    <property type="match status" value="1"/>
</dbReference>
<organism evidence="10 11">
    <name type="scientific">Inquilinus limosus</name>
    <dbReference type="NCBI Taxonomy" id="171674"/>
    <lineage>
        <taxon>Bacteria</taxon>
        <taxon>Pseudomonadati</taxon>
        <taxon>Pseudomonadota</taxon>
        <taxon>Alphaproteobacteria</taxon>
        <taxon>Rhodospirillales</taxon>
        <taxon>Rhodospirillaceae</taxon>
        <taxon>Inquilinus</taxon>
    </lineage>
</organism>
<dbReference type="Pfam" id="PF04542">
    <property type="entry name" value="Sigma70_r2"/>
    <property type="match status" value="1"/>
</dbReference>
<evidence type="ECO:0000259" key="9">
    <source>
        <dbReference type="Pfam" id="PF08281"/>
    </source>
</evidence>
<dbReference type="InterPro" id="IPR039425">
    <property type="entry name" value="RNA_pol_sigma-70-like"/>
</dbReference>
<dbReference type="GO" id="GO:0016987">
    <property type="term" value="F:sigma factor activity"/>
    <property type="evidence" value="ECO:0007669"/>
    <property type="project" value="UniProtKB-KW"/>
</dbReference>
<dbReference type="InterPro" id="IPR013324">
    <property type="entry name" value="RNA_pol_sigma_r3/r4-like"/>
</dbReference>
<evidence type="ECO:0000313" key="10">
    <source>
        <dbReference type="EMBL" id="OWJ66728.1"/>
    </source>
</evidence>
<dbReference type="InterPro" id="IPR013249">
    <property type="entry name" value="RNA_pol_sigma70_r4_t2"/>
</dbReference>
<evidence type="ECO:0000256" key="7">
    <source>
        <dbReference type="SAM" id="MobiDB-lite"/>
    </source>
</evidence>
<dbReference type="GO" id="GO:0003677">
    <property type="term" value="F:DNA binding"/>
    <property type="evidence" value="ECO:0007669"/>
    <property type="project" value="UniProtKB-KW"/>
</dbReference>
<keyword evidence="4 6" id="KW-0238">DNA-binding</keyword>